<dbReference type="Proteomes" id="UP000253664">
    <property type="component" value="Unassembled WGS sequence"/>
</dbReference>
<evidence type="ECO:0000313" key="2">
    <source>
        <dbReference type="Proteomes" id="UP000253664"/>
    </source>
</evidence>
<sequence length="380" mass="40851">MHYVRLLRPPKLIRRHGGLRLQLVLAVTTDLGDALLCPEEALDLVVRVRAYLAPYPDTTLVSYELLPATGKLQWRAGDRVVKPMLDLPPAVAEALAAAASRKVELSVSPTEPHAADGLPTILEASSQGGQGKGLVMPVSVALSGRDQSRHVCTRSLHLGPGFGYLELEEDLGDSIARHVWDASPVALAALAGACDGPCLRPLRRLLPLDGPAPVNVLELGCGVGILGAGLCALRPHCTVLMTDLDDAEDRARANINLLGRDDLLYESLDWNDGRRGVFGPLVRSRRWDLVMLSDCTYNTDSLPALVATLSALHHLNVESTGGFVSKAWIATKPRHDSERVVLTLLADDGWKTVATQTLPMPVLGGEAQTVEMYLFEKSGG</sequence>
<dbReference type="GO" id="GO:0008757">
    <property type="term" value="F:S-adenosylmethionine-dependent methyltransferase activity"/>
    <property type="evidence" value="ECO:0007669"/>
    <property type="project" value="UniProtKB-ARBA"/>
</dbReference>
<dbReference type="PANTHER" id="PTHR14614">
    <property type="entry name" value="HEPATOCELLULAR CARCINOMA-ASSOCIATED ANTIGEN"/>
    <property type="match status" value="1"/>
</dbReference>
<dbReference type="EMBL" id="LKCN02000001">
    <property type="protein sequence ID" value="RCI16245.1"/>
    <property type="molecule type" value="Genomic_DNA"/>
</dbReference>
<evidence type="ECO:0008006" key="3">
    <source>
        <dbReference type="Google" id="ProtNLM"/>
    </source>
</evidence>
<accession>A0A367LP73</accession>
<name>A0A367LP73_9HYPO</name>
<dbReference type="OrthoDB" id="413520at2759"/>
<dbReference type="Gene3D" id="3.40.50.150">
    <property type="entry name" value="Vaccinia Virus protein VP39"/>
    <property type="match status" value="1"/>
</dbReference>
<dbReference type="PANTHER" id="PTHR14614:SF132">
    <property type="entry name" value="PROTEIN-LYSINE METHYLTRANSFERASE C42C1.13"/>
    <property type="match status" value="1"/>
</dbReference>
<dbReference type="InterPro" id="IPR029063">
    <property type="entry name" value="SAM-dependent_MTases_sf"/>
</dbReference>
<dbReference type="CDD" id="cd02440">
    <property type="entry name" value="AdoMet_MTases"/>
    <property type="match status" value="1"/>
</dbReference>
<dbReference type="GO" id="GO:0005829">
    <property type="term" value="C:cytosol"/>
    <property type="evidence" value="ECO:0007669"/>
    <property type="project" value="TreeGrafter"/>
</dbReference>
<dbReference type="SUPFAM" id="SSF53335">
    <property type="entry name" value="S-adenosyl-L-methionine-dependent methyltransferases"/>
    <property type="match status" value="1"/>
</dbReference>
<comment type="caution">
    <text evidence="1">The sequence shown here is derived from an EMBL/GenBank/DDBJ whole genome shotgun (WGS) entry which is preliminary data.</text>
</comment>
<dbReference type="STRING" id="1330021.A0A367LP73"/>
<dbReference type="Pfam" id="PF10294">
    <property type="entry name" value="Methyltransf_16"/>
    <property type="match status" value="1"/>
</dbReference>
<evidence type="ECO:0000313" key="1">
    <source>
        <dbReference type="EMBL" id="RCI16245.1"/>
    </source>
</evidence>
<proteinExistence type="predicted"/>
<reference evidence="1 2" key="1">
    <citation type="journal article" date="2015" name="BMC Genomics">
        <title>Insights from the genome of Ophiocordyceps polyrhachis-furcata to pathogenicity and host specificity in insect fungi.</title>
        <authorList>
            <person name="Wichadakul D."/>
            <person name="Kobmoo N."/>
            <person name="Ingsriswang S."/>
            <person name="Tangphatsornruang S."/>
            <person name="Chantasingh D."/>
            <person name="Luangsa-ard J.J."/>
            <person name="Eurwilaichitr L."/>
        </authorList>
    </citation>
    <scope>NUCLEOTIDE SEQUENCE [LARGE SCALE GENOMIC DNA]</scope>
    <source>
        <strain evidence="1 2">BCC 54312</strain>
    </source>
</reference>
<gene>
    <name evidence="1" type="ORF">L249_2585</name>
</gene>
<protein>
    <recommendedName>
        <fullName evidence="3">Methyltransferase small domain-containing protein</fullName>
    </recommendedName>
</protein>
<keyword evidence="2" id="KW-1185">Reference proteome</keyword>
<dbReference type="InterPro" id="IPR019410">
    <property type="entry name" value="Methyltransf_16"/>
</dbReference>
<dbReference type="AlphaFoldDB" id="A0A367LP73"/>
<organism evidence="1 2">
    <name type="scientific">Ophiocordyceps polyrhachis-furcata BCC 54312</name>
    <dbReference type="NCBI Taxonomy" id="1330021"/>
    <lineage>
        <taxon>Eukaryota</taxon>
        <taxon>Fungi</taxon>
        <taxon>Dikarya</taxon>
        <taxon>Ascomycota</taxon>
        <taxon>Pezizomycotina</taxon>
        <taxon>Sordariomycetes</taxon>
        <taxon>Hypocreomycetidae</taxon>
        <taxon>Hypocreales</taxon>
        <taxon>Ophiocordycipitaceae</taxon>
        <taxon>Ophiocordyceps</taxon>
    </lineage>
</organism>